<evidence type="ECO:0000256" key="6">
    <source>
        <dbReference type="PROSITE-ProRule" id="PRU01373"/>
    </source>
</evidence>
<gene>
    <name evidence="8" type="ORF">CBF27_07100</name>
</gene>
<evidence type="ECO:0000256" key="2">
    <source>
        <dbReference type="ARBA" id="ARBA00022679"/>
    </source>
</evidence>
<dbReference type="Pfam" id="PF03734">
    <property type="entry name" value="YkuD"/>
    <property type="match status" value="1"/>
</dbReference>
<name>A0A430AUI8_9ENTE</name>
<dbReference type="InterPro" id="IPR050979">
    <property type="entry name" value="LD-transpeptidase"/>
</dbReference>
<dbReference type="InterPro" id="IPR038054">
    <property type="entry name" value="LD_TPept-like_central_sf"/>
</dbReference>
<dbReference type="OrthoDB" id="3176960at2"/>
<dbReference type="PANTHER" id="PTHR30582:SF33">
    <property type="entry name" value="EXPORTED PROTEIN"/>
    <property type="match status" value="1"/>
</dbReference>
<dbReference type="SUPFAM" id="SSF143985">
    <property type="entry name" value="L,D-transpeptidase pre-catalytic domain-like"/>
    <property type="match status" value="1"/>
</dbReference>
<dbReference type="RefSeq" id="WP_126813635.1">
    <property type="nucleotide sequence ID" value="NZ_NGKC01000007.1"/>
</dbReference>
<dbReference type="GO" id="GO:0008360">
    <property type="term" value="P:regulation of cell shape"/>
    <property type="evidence" value="ECO:0007669"/>
    <property type="project" value="UniProtKB-UniRule"/>
</dbReference>
<dbReference type="Gene3D" id="2.40.440.10">
    <property type="entry name" value="L,D-transpeptidase catalytic domain-like"/>
    <property type="match status" value="1"/>
</dbReference>
<dbReference type="GO" id="GO:0071972">
    <property type="term" value="F:peptidoglycan L,D-transpeptidase activity"/>
    <property type="evidence" value="ECO:0007669"/>
    <property type="project" value="TreeGrafter"/>
</dbReference>
<keyword evidence="5 6" id="KW-0961">Cell wall biogenesis/degradation</keyword>
<dbReference type="GO" id="GO:0071555">
    <property type="term" value="P:cell wall organization"/>
    <property type="evidence" value="ECO:0007669"/>
    <property type="project" value="UniProtKB-UniRule"/>
</dbReference>
<accession>A0A430AUI8</accession>
<dbReference type="CDD" id="cd16913">
    <property type="entry name" value="YkuD_like"/>
    <property type="match status" value="1"/>
</dbReference>
<evidence type="ECO:0000313" key="9">
    <source>
        <dbReference type="Proteomes" id="UP000286773"/>
    </source>
</evidence>
<comment type="pathway">
    <text evidence="1 6">Cell wall biogenesis; peptidoglycan biosynthesis.</text>
</comment>
<feature type="active site" description="Proton donor/acceptor" evidence="6">
    <location>
        <position position="409"/>
    </location>
</feature>
<organism evidence="8 9">
    <name type="scientific">Vagococcus acidifermentans</name>
    <dbReference type="NCBI Taxonomy" id="564710"/>
    <lineage>
        <taxon>Bacteria</taxon>
        <taxon>Bacillati</taxon>
        <taxon>Bacillota</taxon>
        <taxon>Bacilli</taxon>
        <taxon>Lactobacillales</taxon>
        <taxon>Enterococcaceae</taxon>
        <taxon>Vagococcus</taxon>
    </lineage>
</organism>
<evidence type="ECO:0000313" key="8">
    <source>
        <dbReference type="EMBL" id="RSU11722.1"/>
    </source>
</evidence>
<keyword evidence="2" id="KW-0808">Transferase</keyword>
<dbReference type="GO" id="GO:0016740">
    <property type="term" value="F:transferase activity"/>
    <property type="evidence" value="ECO:0007669"/>
    <property type="project" value="UniProtKB-KW"/>
</dbReference>
<evidence type="ECO:0000256" key="5">
    <source>
        <dbReference type="ARBA" id="ARBA00023316"/>
    </source>
</evidence>
<dbReference type="GO" id="GO:0018104">
    <property type="term" value="P:peptidoglycan-protein cross-linking"/>
    <property type="evidence" value="ECO:0007669"/>
    <property type="project" value="TreeGrafter"/>
</dbReference>
<comment type="caution">
    <text evidence="8">The sequence shown here is derived from an EMBL/GenBank/DDBJ whole genome shotgun (WGS) entry which is preliminary data.</text>
</comment>
<dbReference type="Proteomes" id="UP000286773">
    <property type="component" value="Unassembled WGS sequence"/>
</dbReference>
<evidence type="ECO:0000256" key="1">
    <source>
        <dbReference type="ARBA" id="ARBA00004752"/>
    </source>
</evidence>
<evidence type="ECO:0000259" key="7">
    <source>
        <dbReference type="PROSITE" id="PS52029"/>
    </source>
</evidence>
<dbReference type="PROSITE" id="PS52029">
    <property type="entry name" value="LD_TPASE"/>
    <property type="match status" value="1"/>
</dbReference>
<dbReference type="EMBL" id="NGKC01000007">
    <property type="protein sequence ID" value="RSU11722.1"/>
    <property type="molecule type" value="Genomic_DNA"/>
</dbReference>
<evidence type="ECO:0000256" key="4">
    <source>
        <dbReference type="ARBA" id="ARBA00022984"/>
    </source>
</evidence>
<keyword evidence="4 6" id="KW-0573">Peptidoglycan synthesis</keyword>
<dbReference type="AlphaFoldDB" id="A0A430AUI8"/>
<dbReference type="Pfam" id="PF12229">
    <property type="entry name" value="PG_binding_4"/>
    <property type="match status" value="2"/>
</dbReference>
<dbReference type="UniPathway" id="UPA00219"/>
<sequence>MKKSKWLMVPIALLIVVMVIYGYQVVHFQHKFLPNSKINNITVGNMTEKEAASAIKKTMDKETFVLLDNGEPWRQIQKKDLEIQYDIDTSVASTLKKQNPWLWFLPYVAKQESVDLKVTSWDKDKLQQLLASTAEQLGELNKSRTATKNAAIEHDGTQFQIIPEVQGDSLDIPKITAALEKELFTGSDKLELEEFKEVPVITADSQELKNELEQINTIAKINASYTINGNDVSIPSEDIASWIMYKDGKVTLKNDKVRAFVEKLGSTYNTSSNPSTFSSTRRGEVSVPAGAYGWTISTDTETEQLTKLILEGKDFSGRVPAFQGSGSPASPLIGNTYIEVDLQNQHMWYYQNGTLKLDTAVITGKPSTPTPPAVNYVWNKERNATLVGEDYRTPVAYWMPIDWNGVGIHDSPWQPSGAYGGSSYQSIGSHGCVNTPPGVMAQLFEMVEVGTPVIVF</sequence>
<dbReference type="GO" id="GO:0005576">
    <property type="term" value="C:extracellular region"/>
    <property type="evidence" value="ECO:0007669"/>
    <property type="project" value="TreeGrafter"/>
</dbReference>
<dbReference type="InterPro" id="IPR005490">
    <property type="entry name" value="LD_TPept_cat_dom"/>
</dbReference>
<dbReference type="InterPro" id="IPR022029">
    <property type="entry name" value="YoaR-like_PG-bd"/>
</dbReference>
<keyword evidence="3 6" id="KW-0133">Cell shape</keyword>
<reference evidence="8 9" key="1">
    <citation type="submission" date="2017-05" db="EMBL/GenBank/DDBJ databases">
        <title>Vagococcus spp. assemblies.</title>
        <authorList>
            <person name="Gulvik C.A."/>
        </authorList>
    </citation>
    <scope>NUCLEOTIDE SEQUENCE [LARGE SCALE GENOMIC DNA]</scope>
    <source>
        <strain evidence="8 9">LMG 24798</strain>
    </source>
</reference>
<dbReference type="Gene3D" id="3.10.20.800">
    <property type="match status" value="1"/>
</dbReference>
<proteinExistence type="predicted"/>
<evidence type="ECO:0000256" key="3">
    <source>
        <dbReference type="ARBA" id="ARBA00022960"/>
    </source>
</evidence>
<feature type="active site" description="Nucleophile" evidence="6">
    <location>
        <position position="432"/>
    </location>
</feature>
<protein>
    <recommendedName>
        <fullName evidence="7">L,D-TPase catalytic domain-containing protein</fullName>
    </recommendedName>
</protein>
<dbReference type="SUPFAM" id="SSF141523">
    <property type="entry name" value="L,D-transpeptidase catalytic domain-like"/>
    <property type="match status" value="1"/>
</dbReference>
<dbReference type="PANTHER" id="PTHR30582">
    <property type="entry name" value="L,D-TRANSPEPTIDASE"/>
    <property type="match status" value="1"/>
</dbReference>
<dbReference type="InterPro" id="IPR038063">
    <property type="entry name" value="Transpep_catalytic_dom"/>
</dbReference>
<keyword evidence="9" id="KW-1185">Reference proteome</keyword>
<feature type="domain" description="L,D-TPase catalytic" evidence="7">
    <location>
        <begin position="336"/>
        <end position="456"/>
    </location>
</feature>